<protein>
    <submittedName>
        <fullName evidence="1">Uncharacterized protein</fullName>
    </submittedName>
</protein>
<keyword evidence="2" id="KW-1185">Reference proteome</keyword>
<reference evidence="2" key="1">
    <citation type="journal article" date="2015" name="Genome Announc.">
        <title>Complete Genome Sequence of Herbaspirillum hiltneri N3 (DSM 17495), Isolated from Surface-Sterilized Wheat Roots.</title>
        <authorList>
            <person name="Guizelini D."/>
            <person name="Saizaki P.M."/>
            <person name="Coimbra N.A."/>
            <person name="Weiss V.A."/>
            <person name="Faoro H."/>
            <person name="Sfeir M.Z."/>
            <person name="Baura V.A."/>
            <person name="Monteiro R.A."/>
            <person name="Chubatsu L.S."/>
            <person name="Souza E.M."/>
            <person name="Cruz L.M."/>
            <person name="Pedrosa F.O."/>
            <person name="Raittz R.T."/>
            <person name="Marchaukoski J.N."/>
            <person name="Steffens M.B."/>
        </authorList>
    </citation>
    <scope>NUCLEOTIDE SEQUENCE [LARGE SCALE GENOMIC DNA]</scope>
    <source>
        <strain evidence="2">N3</strain>
    </source>
</reference>
<organism evidence="1 2">
    <name type="scientific">Herbaspirillum hiltneri N3</name>
    <dbReference type="NCBI Taxonomy" id="1262470"/>
    <lineage>
        <taxon>Bacteria</taxon>
        <taxon>Pseudomonadati</taxon>
        <taxon>Pseudomonadota</taxon>
        <taxon>Betaproteobacteria</taxon>
        <taxon>Burkholderiales</taxon>
        <taxon>Oxalobacteraceae</taxon>
        <taxon>Herbaspirillum</taxon>
    </lineage>
</organism>
<evidence type="ECO:0000313" key="1">
    <source>
        <dbReference type="EMBL" id="AKZ63576.1"/>
    </source>
</evidence>
<accession>A0ABN4I1S3</accession>
<name>A0ABN4I1S3_9BURK</name>
<dbReference type="EMBL" id="CP011409">
    <property type="protein sequence ID" value="AKZ63576.1"/>
    <property type="molecule type" value="Genomic_DNA"/>
</dbReference>
<dbReference type="RefSeq" id="WP_053198273.1">
    <property type="nucleotide sequence ID" value="NZ_CP011409.1"/>
</dbReference>
<gene>
    <name evidence="1" type="ORF">F506_13700</name>
</gene>
<evidence type="ECO:0000313" key="2">
    <source>
        <dbReference type="Proteomes" id="UP000063429"/>
    </source>
</evidence>
<proteinExistence type="predicted"/>
<dbReference type="Proteomes" id="UP000063429">
    <property type="component" value="Chromosome"/>
</dbReference>
<sequence length="100" mass="11063">MSDPILRQDDANHVRLKHILAELEQALQDIPAESPQAALLRKDFALLKSHLDSPEIEAAVLREHIGKTRNSAQDLMDSVEGAILKDSPYVAELGRILGMI</sequence>